<evidence type="ECO:0000313" key="11">
    <source>
        <dbReference type="EMBL" id="ULT87034.1"/>
    </source>
</evidence>
<dbReference type="AlphaFoldDB" id="A0AAE8ZUU1"/>
<keyword evidence="4" id="KW-0547">Nucleotide-binding</keyword>
<dbReference type="SUPFAM" id="SSF55073">
    <property type="entry name" value="Nucleotide cyclase"/>
    <property type="match status" value="1"/>
</dbReference>
<dbReference type="GO" id="GO:0000166">
    <property type="term" value="F:nucleotide binding"/>
    <property type="evidence" value="ECO:0007669"/>
    <property type="project" value="UniProtKB-KW"/>
</dbReference>
<evidence type="ECO:0000256" key="8">
    <source>
        <dbReference type="ARBA" id="ARBA00023239"/>
    </source>
</evidence>
<keyword evidence="7" id="KW-0325">Glycoprotein</keyword>
<proteinExistence type="predicted"/>
<reference evidence="11 12" key="1">
    <citation type="submission" date="2022-02" db="EMBL/GenBank/DDBJ databases">
        <title>Chromosome-level reference genomes for two strains of Caenorhabditis briggsae: an improved platform for comparative genomics.</title>
        <authorList>
            <person name="Stevens L."/>
            <person name="Andersen E.C."/>
        </authorList>
    </citation>
    <scope>NUCLEOTIDE SEQUENCE [LARGE SCALE GENOMIC DNA]</scope>
    <source>
        <strain evidence="11">QX1410_ONT</strain>
        <tissue evidence="11">Whole-organism</tissue>
    </source>
</reference>
<feature type="chain" id="PRO_5042184729" description="Guanylate cyclase domain-containing protein" evidence="9">
    <location>
        <begin position="17"/>
        <end position="77"/>
    </location>
</feature>
<keyword evidence="6" id="KW-0472">Membrane</keyword>
<evidence type="ECO:0000256" key="5">
    <source>
        <dbReference type="ARBA" id="ARBA00022989"/>
    </source>
</evidence>
<feature type="signal peptide" evidence="9">
    <location>
        <begin position="1"/>
        <end position="16"/>
    </location>
</feature>
<accession>A0AAE8ZUU1</accession>
<dbReference type="InterPro" id="IPR029787">
    <property type="entry name" value="Nucleotide_cyclase"/>
</dbReference>
<comment type="catalytic activity">
    <reaction evidence="1">
        <text>GTP = 3',5'-cyclic GMP + diphosphate</text>
        <dbReference type="Rhea" id="RHEA:13665"/>
        <dbReference type="ChEBI" id="CHEBI:33019"/>
        <dbReference type="ChEBI" id="CHEBI:37565"/>
        <dbReference type="ChEBI" id="CHEBI:57746"/>
        <dbReference type="EC" id="4.6.1.2"/>
    </reaction>
</comment>
<evidence type="ECO:0000256" key="6">
    <source>
        <dbReference type="ARBA" id="ARBA00023136"/>
    </source>
</evidence>
<evidence type="ECO:0000256" key="7">
    <source>
        <dbReference type="ARBA" id="ARBA00023180"/>
    </source>
</evidence>
<protein>
    <recommendedName>
        <fullName evidence="10">Guanylate cyclase domain-containing protein</fullName>
    </recommendedName>
</protein>
<organism evidence="11 12">
    <name type="scientific">Caenorhabditis briggsae</name>
    <dbReference type="NCBI Taxonomy" id="6238"/>
    <lineage>
        <taxon>Eukaryota</taxon>
        <taxon>Metazoa</taxon>
        <taxon>Ecdysozoa</taxon>
        <taxon>Nematoda</taxon>
        <taxon>Chromadorea</taxon>
        <taxon>Rhabditida</taxon>
        <taxon>Rhabditina</taxon>
        <taxon>Rhabditomorpha</taxon>
        <taxon>Rhabditoidea</taxon>
        <taxon>Rhabditidae</taxon>
        <taxon>Peloderinae</taxon>
        <taxon>Caenorhabditis</taxon>
    </lineage>
</organism>
<comment type="subcellular location">
    <subcellularLocation>
        <location evidence="2">Membrane</location>
    </subcellularLocation>
</comment>
<dbReference type="EMBL" id="CP090895">
    <property type="protein sequence ID" value="ULT87034.1"/>
    <property type="molecule type" value="Genomic_DNA"/>
</dbReference>
<evidence type="ECO:0000256" key="4">
    <source>
        <dbReference type="ARBA" id="ARBA00022741"/>
    </source>
</evidence>
<evidence type="ECO:0000256" key="1">
    <source>
        <dbReference type="ARBA" id="ARBA00001436"/>
    </source>
</evidence>
<keyword evidence="8" id="KW-0456">Lyase</keyword>
<dbReference type="PANTHER" id="PTHR11920:SF76">
    <property type="entry name" value="RECEPTOR-TYPE GUANYLATE CYCLASE GCY-6"/>
    <property type="match status" value="1"/>
</dbReference>
<evidence type="ECO:0000256" key="2">
    <source>
        <dbReference type="ARBA" id="ARBA00004370"/>
    </source>
</evidence>
<dbReference type="InterPro" id="IPR050401">
    <property type="entry name" value="Cyclic_nucleotide_synthase"/>
</dbReference>
<dbReference type="GO" id="GO:0016020">
    <property type="term" value="C:membrane"/>
    <property type="evidence" value="ECO:0007669"/>
    <property type="project" value="UniProtKB-SubCell"/>
</dbReference>
<dbReference type="GO" id="GO:0035556">
    <property type="term" value="P:intracellular signal transduction"/>
    <property type="evidence" value="ECO:0007669"/>
    <property type="project" value="InterPro"/>
</dbReference>
<dbReference type="Gene3D" id="3.30.70.1230">
    <property type="entry name" value="Nucleotide cyclase"/>
    <property type="match status" value="1"/>
</dbReference>
<dbReference type="Pfam" id="PF00211">
    <property type="entry name" value="Guanylate_cyc"/>
    <property type="match status" value="1"/>
</dbReference>
<sequence>MIVMMTGTKTVLLTVAVFLAPGQIHISQEANEMLMRLGGFTTEPRGEVIVKGKGVMNTYWLKEMTESADPRNMEKKD</sequence>
<evidence type="ECO:0000259" key="10">
    <source>
        <dbReference type="Pfam" id="PF00211"/>
    </source>
</evidence>
<keyword evidence="5" id="KW-1133">Transmembrane helix</keyword>
<keyword evidence="9" id="KW-0732">Signal</keyword>
<dbReference type="InterPro" id="IPR001054">
    <property type="entry name" value="A/G_cyclase"/>
</dbReference>
<evidence type="ECO:0000256" key="9">
    <source>
        <dbReference type="SAM" id="SignalP"/>
    </source>
</evidence>
<dbReference type="PANTHER" id="PTHR11920">
    <property type="entry name" value="GUANYLYL CYCLASE"/>
    <property type="match status" value="1"/>
</dbReference>
<name>A0AAE8ZUU1_CAEBR</name>
<keyword evidence="3" id="KW-0812">Transmembrane</keyword>
<gene>
    <name evidence="11" type="ORF">L3Y34_006651</name>
</gene>
<feature type="domain" description="Guanylate cyclase" evidence="10">
    <location>
        <begin position="21"/>
        <end position="62"/>
    </location>
</feature>
<dbReference type="Proteomes" id="UP000827892">
    <property type="component" value="Chromosome V"/>
</dbReference>
<evidence type="ECO:0000313" key="12">
    <source>
        <dbReference type="Proteomes" id="UP000827892"/>
    </source>
</evidence>
<dbReference type="GO" id="GO:0004383">
    <property type="term" value="F:guanylate cyclase activity"/>
    <property type="evidence" value="ECO:0007669"/>
    <property type="project" value="UniProtKB-EC"/>
</dbReference>
<evidence type="ECO:0000256" key="3">
    <source>
        <dbReference type="ARBA" id="ARBA00022692"/>
    </source>
</evidence>